<dbReference type="eggNOG" id="COG2099">
    <property type="taxonomic scope" value="Bacteria"/>
</dbReference>
<proteinExistence type="predicted"/>
<protein>
    <submittedName>
        <fullName evidence="4">Precorrin-6A reductase</fullName>
        <ecNumber evidence="4">1.3.1.54</ecNumber>
    </submittedName>
</protein>
<evidence type="ECO:0000256" key="3">
    <source>
        <dbReference type="ARBA" id="ARBA00023002"/>
    </source>
</evidence>
<dbReference type="PANTHER" id="PTHR36925:SF1">
    <property type="entry name" value="COBALT-PRECORRIN-6A REDUCTASE"/>
    <property type="match status" value="1"/>
</dbReference>
<dbReference type="EC" id="1.3.1.54" evidence="4"/>
<dbReference type="PANTHER" id="PTHR36925">
    <property type="entry name" value="COBALT-PRECORRIN-6A REDUCTASE"/>
    <property type="match status" value="1"/>
</dbReference>
<dbReference type="NCBIfam" id="TIGR00715">
    <property type="entry name" value="precor6x_red"/>
    <property type="match status" value="1"/>
</dbReference>
<dbReference type="HOGENOM" id="CLU_068627_0_0_9"/>
<dbReference type="Pfam" id="PF02571">
    <property type="entry name" value="CbiJ"/>
    <property type="match status" value="1"/>
</dbReference>
<evidence type="ECO:0000313" key="4">
    <source>
        <dbReference type="EMBL" id="EFB75711.1"/>
    </source>
</evidence>
<keyword evidence="2" id="KW-0169">Cobalamin biosynthesis</keyword>
<organism evidence="4 5">
    <name type="scientific">Subdoligranulum variabile DSM 15176</name>
    <dbReference type="NCBI Taxonomy" id="411471"/>
    <lineage>
        <taxon>Bacteria</taxon>
        <taxon>Bacillati</taxon>
        <taxon>Bacillota</taxon>
        <taxon>Clostridia</taxon>
        <taxon>Eubacteriales</taxon>
        <taxon>Oscillospiraceae</taxon>
        <taxon>Subdoligranulum</taxon>
    </lineage>
</organism>
<dbReference type="InterPro" id="IPR003723">
    <property type="entry name" value="Precorrin-6x_reduct"/>
</dbReference>
<evidence type="ECO:0000256" key="2">
    <source>
        <dbReference type="ARBA" id="ARBA00022573"/>
    </source>
</evidence>
<dbReference type="AlphaFoldDB" id="D1PMC6"/>
<dbReference type="GO" id="GO:0016994">
    <property type="term" value="F:precorrin-6A reductase activity"/>
    <property type="evidence" value="ECO:0007669"/>
    <property type="project" value="UniProtKB-EC"/>
</dbReference>
<dbReference type="GO" id="GO:0009236">
    <property type="term" value="P:cobalamin biosynthetic process"/>
    <property type="evidence" value="ECO:0007669"/>
    <property type="project" value="UniProtKB-UniPathway"/>
</dbReference>
<dbReference type="Proteomes" id="UP000003438">
    <property type="component" value="Unassembled WGS sequence"/>
</dbReference>
<dbReference type="EMBL" id="ACBY02000023">
    <property type="protein sequence ID" value="EFB75711.1"/>
    <property type="molecule type" value="Genomic_DNA"/>
</dbReference>
<dbReference type="UniPathway" id="UPA00148"/>
<reference evidence="4" key="1">
    <citation type="submission" date="2009-12" db="EMBL/GenBank/DDBJ databases">
        <authorList>
            <person name="Weinstock G."/>
            <person name="Sodergren E."/>
            <person name="Clifton S."/>
            <person name="Fulton L."/>
            <person name="Fulton B."/>
            <person name="Courtney L."/>
            <person name="Fronick C."/>
            <person name="Harrison M."/>
            <person name="Strong C."/>
            <person name="Farmer C."/>
            <person name="Delahaunty K."/>
            <person name="Markovic C."/>
            <person name="Hall O."/>
            <person name="Minx P."/>
            <person name="Tomlinson C."/>
            <person name="Mitreva M."/>
            <person name="Nelson J."/>
            <person name="Hou S."/>
            <person name="Wollam A."/>
            <person name="Pepin K.H."/>
            <person name="Johnson M."/>
            <person name="Bhonagiri V."/>
            <person name="Nash W.E."/>
            <person name="Warren W."/>
            <person name="Chinwalla A."/>
            <person name="Mardis E.R."/>
            <person name="Wilson R.K."/>
        </authorList>
    </citation>
    <scope>NUCLEOTIDE SEQUENCE [LARGE SCALE GENOMIC DNA]</scope>
    <source>
        <strain evidence="4">DSM 15176</strain>
    </source>
</reference>
<evidence type="ECO:0000313" key="5">
    <source>
        <dbReference type="Proteomes" id="UP000003438"/>
    </source>
</evidence>
<dbReference type="OrthoDB" id="9780707at2"/>
<sequence length="248" mass="26779">MKIVIFSGTTEGRKLSRELAEMGAPVWVCVATEYGKVDQGTYPGVKVLAGRRDRDGIAQLLGTDTLCIDATHPYAEQVTRNIRGAARQTGTMYKRLLRPASALPQDCQMAENIPEAVNILQATSGNVLLTTGAKEVTSFAPLGAERLYARVLPVESSLAACRGAGIPASHIIAIQGPFGVELNVALLHQFSIRWLVTKDGGNPGGFAEKLEAARKCGVQSIVIRRPADHGESYEAVLEFCKEWITQCR</sequence>
<accession>D1PMC6</accession>
<comment type="pathway">
    <text evidence="1">Cofactor biosynthesis; adenosylcobalamin biosynthesis.</text>
</comment>
<dbReference type="PROSITE" id="PS51014">
    <property type="entry name" value="COBK_CBIJ"/>
    <property type="match status" value="1"/>
</dbReference>
<dbReference type="STRING" id="411471.SUBVAR_05486"/>
<name>D1PMC6_9FIRM</name>
<evidence type="ECO:0000256" key="1">
    <source>
        <dbReference type="ARBA" id="ARBA00004953"/>
    </source>
</evidence>
<gene>
    <name evidence="4" type="primary">cobK</name>
    <name evidence="4" type="ORF">SUBVAR_05486</name>
</gene>
<comment type="caution">
    <text evidence="4">The sequence shown here is derived from an EMBL/GenBank/DDBJ whole genome shotgun (WGS) entry which is preliminary data.</text>
</comment>
<keyword evidence="5" id="KW-1185">Reference proteome</keyword>
<keyword evidence="3 4" id="KW-0560">Oxidoreductase</keyword>